<dbReference type="InterPro" id="IPR030395">
    <property type="entry name" value="GP_PDE_dom"/>
</dbReference>
<evidence type="ECO:0000313" key="2">
    <source>
        <dbReference type="EMBL" id="GAA3887066.1"/>
    </source>
</evidence>
<accession>A0ABP7KSQ3</accession>
<evidence type="ECO:0000259" key="1">
    <source>
        <dbReference type="PROSITE" id="PS51704"/>
    </source>
</evidence>
<keyword evidence="3" id="KW-1185">Reference proteome</keyword>
<name>A0ABP7KSQ3_9MICO</name>
<dbReference type="PROSITE" id="PS51704">
    <property type="entry name" value="GP_PDE"/>
    <property type="match status" value="1"/>
</dbReference>
<dbReference type="SUPFAM" id="SSF51695">
    <property type="entry name" value="PLC-like phosphodiesterases"/>
    <property type="match status" value="1"/>
</dbReference>
<protein>
    <recommendedName>
        <fullName evidence="1">GP-PDE domain-containing protein</fullName>
    </recommendedName>
</protein>
<gene>
    <name evidence="2" type="ORF">GCM10022381_31390</name>
</gene>
<dbReference type="Gene3D" id="3.20.20.190">
    <property type="entry name" value="Phosphatidylinositol (PI) phosphodiesterase"/>
    <property type="match status" value="1"/>
</dbReference>
<dbReference type="EMBL" id="BAABCN010000010">
    <property type="protein sequence ID" value="GAA3887066.1"/>
    <property type="molecule type" value="Genomic_DNA"/>
</dbReference>
<dbReference type="PANTHER" id="PTHR46211">
    <property type="entry name" value="GLYCEROPHOSPHORYL DIESTER PHOSPHODIESTERASE"/>
    <property type="match status" value="1"/>
</dbReference>
<sequence length="452" mass="49277">MKTTAAPAPALHDWTIDDLLATQPFYVAHRGSGDNWMEHTIDAYSRAIALGAGAIEVSVNCTADGVLVCHHDATTKRMTVSDLTIADVTYAELSQLRNDSRAWLGPAAALQPIPRLTDVLDAFAATHVIFIEDKQGTNTQALLDVMNGYPDPTAHFVWKQWAGAKQHALAAQNGYRTWGYFTEDLYARVDELAPEFDFLGVFHTESDAHIAQVVASGKPVIAWEIHFRSMRERMKGLGVAGMMCSNLPYLTAVSAAARTDSFASGLRAPGDLPWTTEQGWSVQPVLDPAPATVELNHRDIQSYLMGSMSPIAVDAYRITAELCWPDAVPDPTQHAGLAFGLADDRAYRVRVAGESAGYHVVIRANGSVELFRRSAQAVDGTLLGQVQTAPVAPGTWVRLDVEVNGNVIRILRLDGDGWSFEVKDSTYRGGYFWLCKNYVGGPGVQFRSIVVS</sequence>
<organism evidence="2 3">
    <name type="scientific">Leifsonia kafniensis</name>
    <dbReference type="NCBI Taxonomy" id="475957"/>
    <lineage>
        <taxon>Bacteria</taxon>
        <taxon>Bacillati</taxon>
        <taxon>Actinomycetota</taxon>
        <taxon>Actinomycetes</taxon>
        <taxon>Micrococcales</taxon>
        <taxon>Microbacteriaceae</taxon>
        <taxon>Leifsonia</taxon>
    </lineage>
</organism>
<dbReference type="Proteomes" id="UP001501803">
    <property type="component" value="Unassembled WGS sequence"/>
</dbReference>
<proteinExistence type="predicted"/>
<dbReference type="PANTHER" id="PTHR46211:SF14">
    <property type="entry name" value="GLYCEROPHOSPHODIESTER PHOSPHODIESTERASE"/>
    <property type="match status" value="1"/>
</dbReference>
<feature type="domain" description="GP-PDE" evidence="1">
    <location>
        <begin position="24"/>
        <end position="254"/>
    </location>
</feature>
<dbReference type="Pfam" id="PF03009">
    <property type="entry name" value="GDPD"/>
    <property type="match status" value="1"/>
</dbReference>
<dbReference type="Gene3D" id="2.60.120.560">
    <property type="entry name" value="Exo-inulinase, domain 1"/>
    <property type="match status" value="1"/>
</dbReference>
<reference evidence="3" key="1">
    <citation type="journal article" date="2019" name="Int. J. Syst. Evol. Microbiol.">
        <title>The Global Catalogue of Microorganisms (GCM) 10K type strain sequencing project: providing services to taxonomists for standard genome sequencing and annotation.</title>
        <authorList>
            <consortium name="The Broad Institute Genomics Platform"/>
            <consortium name="The Broad Institute Genome Sequencing Center for Infectious Disease"/>
            <person name="Wu L."/>
            <person name="Ma J."/>
        </authorList>
    </citation>
    <scope>NUCLEOTIDE SEQUENCE [LARGE SCALE GENOMIC DNA]</scope>
    <source>
        <strain evidence="3">JCM 17021</strain>
    </source>
</reference>
<dbReference type="InterPro" id="IPR017946">
    <property type="entry name" value="PLC-like_Pdiesterase_TIM-brl"/>
</dbReference>
<comment type="caution">
    <text evidence="2">The sequence shown here is derived from an EMBL/GenBank/DDBJ whole genome shotgun (WGS) entry which is preliminary data.</text>
</comment>
<evidence type="ECO:0000313" key="3">
    <source>
        <dbReference type="Proteomes" id="UP001501803"/>
    </source>
</evidence>